<reference evidence="1 2" key="1">
    <citation type="journal article" date="2010" name="DNA Res.">
        <title>Genome sequence of Kitasatospora setae NBRC 14216T: an evolutionary snapshot of the family Streptomycetaceae.</title>
        <authorList>
            <person name="Ichikawa N."/>
            <person name="Oguchi A."/>
            <person name="Ikeda H."/>
            <person name="Ishikawa J."/>
            <person name="Kitani S."/>
            <person name="Watanabe Y."/>
            <person name="Nakamura S."/>
            <person name="Katano Y."/>
            <person name="Kishi E."/>
            <person name="Sasagawa M."/>
            <person name="Ankai A."/>
            <person name="Fukui S."/>
            <person name="Hashimoto Y."/>
            <person name="Kamata S."/>
            <person name="Otoguro M."/>
            <person name="Tanikawa S."/>
            <person name="Nihira T."/>
            <person name="Horinouchi S."/>
            <person name="Ohnishi Y."/>
            <person name="Hayakawa M."/>
            <person name="Kuzuyama T."/>
            <person name="Arisawa A."/>
            <person name="Nomoto F."/>
            <person name="Miura H."/>
            <person name="Takahashi Y."/>
            <person name="Fujita N."/>
        </authorList>
    </citation>
    <scope>NUCLEOTIDE SEQUENCE [LARGE SCALE GENOMIC DNA]</scope>
    <source>
        <strain evidence="2">ATCC 33774 / DSM 43861 / JCM 3304 / KCC A-0304 / NBRC 14216 / KM-6054</strain>
    </source>
</reference>
<evidence type="ECO:0000313" key="1">
    <source>
        <dbReference type="EMBL" id="BAJ29802.1"/>
    </source>
</evidence>
<proteinExistence type="predicted"/>
<dbReference type="KEGG" id="ksk:KSE_40080"/>
<accession>E4NEL6</accession>
<name>E4NEL6_KITSK</name>
<organism evidence="1 2">
    <name type="scientific">Kitasatospora setae (strain ATCC 33774 / DSM 43861 / JCM 3304 / KCC A-0304 / NBRC 14216 / KM-6054)</name>
    <name type="common">Streptomyces setae</name>
    <dbReference type="NCBI Taxonomy" id="452652"/>
    <lineage>
        <taxon>Bacteria</taxon>
        <taxon>Bacillati</taxon>
        <taxon>Actinomycetota</taxon>
        <taxon>Actinomycetes</taxon>
        <taxon>Kitasatosporales</taxon>
        <taxon>Streptomycetaceae</taxon>
        <taxon>Kitasatospora</taxon>
    </lineage>
</organism>
<dbReference type="Proteomes" id="UP000007076">
    <property type="component" value="Chromosome"/>
</dbReference>
<dbReference type="HOGENOM" id="CLU_3136706_0_0_11"/>
<sequence length="49" mass="5539">MDAVATNQNLRDPDVALEWIWEWRASGEKIATSTGHTDGRSITVRVIDR</sequence>
<evidence type="ECO:0000313" key="2">
    <source>
        <dbReference type="Proteomes" id="UP000007076"/>
    </source>
</evidence>
<dbReference type="EMBL" id="AP010968">
    <property type="protein sequence ID" value="BAJ29802.1"/>
    <property type="molecule type" value="Genomic_DNA"/>
</dbReference>
<dbReference type="AlphaFoldDB" id="E4NEL6"/>
<keyword evidence="2" id="KW-1185">Reference proteome</keyword>
<protein>
    <submittedName>
        <fullName evidence="1">Uncharacterized protein</fullName>
    </submittedName>
</protein>
<gene>
    <name evidence="1" type="ordered locus">KSE_40080</name>
</gene>
<dbReference type="STRING" id="452652.KSE_40080"/>
<dbReference type="PATRIC" id="fig|452652.3.peg.4004"/>